<accession>A0ABM9F382</accession>
<dbReference type="PANTHER" id="PTHR12112">
    <property type="entry name" value="BNIP - RELATED"/>
    <property type="match status" value="1"/>
</dbReference>
<dbReference type="SUPFAM" id="SSF64182">
    <property type="entry name" value="DHH phosphoesterases"/>
    <property type="match status" value="1"/>
</dbReference>
<dbReference type="RefSeq" id="WP_253896551.1">
    <property type="nucleotide sequence ID" value="NZ_CALSBS010000001.1"/>
</dbReference>
<evidence type="ECO:0000313" key="9">
    <source>
        <dbReference type="EMBL" id="CAH6635224.1"/>
    </source>
</evidence>
<comment type="caution">
    <text evidence="9">The sequence shown here is derived from an EMBL/GenBank/DDBJ whole genome shotgun (WGS) entry which is preliminary data.</text>
</comment>
<evidence type="ECO:0000256" key="1">
    <source>
        <dbReference type="ARBA" id="ARBA00001936"/>
    </source>
</evidence>
<dbReference type="Proteomes" id="UP001152651">
    <property type="component" value="Unassembled WGS sequence"/>
</dbReference>
<dbReference type="PANTHER" id="PTHR12112:SF22">
    <property type="entry name" value="MANGANESE-DEPENDENT INORGANIC PYROPHOSPHATASE-RELATED"/>
    <property type="match status" value="1"/>
</dbReference>
<dbReference type="InterPro" id="IPR038222">
    <property type="entry name" value="DHHA2_dom_sf"/>
</dbReference>
<dbReference type="SMART" id="SM01131">
    <property type="entry name" value="DHHA2"/>
    <property type="match status" value="1"/>
</dbReference>
<protein>
    <recommendedName>
        <fullName evidence="2">inorganic diphosphatase</fullName>
        <ecNumber evidence="2">3.6.1.1</ecNumber>
    </recommendedName>
    <alternativeName>
        <fullName evidence="6">Pyrophosphate phospho-hydrolase</fullName>
    </alternativeName>
</protein>
<evidence type="ECO:0000256" key="6">
    <source>
        <dbReference type="ARBA" id="ARBA00032535"/>
    </source>
</evidence>
<evidence type="ECO:0000256" key="4">
    <source>
        <dbReference type="ARBA" id="ARBA00022801"/>
    </source>
</evidence>
<keyword evidence="4" id="KW-0378">Hydrolase</keyword>
<reference evidence="9" key="1">
    <citation type="submission" date="2022-05" db="EMBL/GenBank/DDBJ databases">
        <authorList>
            <person name="Blom J."/>
        </authorList>
    </citation>
    <scope>NUCLEOTIDE SEQUENCE</scope>
    <source>
        <strain evidence="9">Type strain: CPO20170097</strain>
    </source>
</reference>
<dbReference type="InterPro" id="IPR038763">
    <property type="entry name" value="DHH_sf"/>
</dbReference>
<evidence type="ECO:0000256" key="2">
    <source>
        <dbReference type="ARBA" id="ARBA00012146"/>
    </source>
</evidence>
<name>A0ABM9F382_9ENTR</name>
<dbReference type="Pfam" id="PF01368">
    <property type="entry name" value="DHH"/>
    <property type="match status" value="1"/>
</dbReference>
<evidence type="ECO:0000256" key="3">
    <source>
        <dbReference type="ARBA" id="ARBA00022723"/>
    </source>
</evidence>
<sequence length="300" mass="32750">MINVLGHLHPDSDAICTAYMTSRWLTLRGLQAQAWRCGEINRETQFIFEQAKLPVPALLTDSLADRDVWLVDFTEPTQGPASLAESNVVGIIDHHRLGGLVTRLPPEVWVKPVGSSSTLLWQLMTPEIRRMITPAEALLMLGAVISDTVALRSPTTTSDDTLAVEELSALAGIEKDAFIAGLLTAKTSIEGLSGKALLNKDIKTFQIQGVKVNAAQIELFSLSQVDAVLDELQQEMARNIQETGAQRVVVMLTDINAGYSTLYFAAPEGQQADAPCVVEGMLSRKKQLLPWLENYLAKGK</sequence>
<proteinExistence type="predicted"/>
<evidence type="ECO:0000256" key="5">
    <source>
        <dbReference type="ARBA" id="ARBA00023211"/>
    </source>
</evidence>
<dbReference type="Gene3D" id="3.10.310.20">
    <property type="entry name" value="DHHA2 domain"/>
    <property type="match status" value="1"/>
</dbReference>
<gene>
    <name evidence="9" type="ORF">FBBNIHIM_00095</name>
</gene>
<dbReference type="InterPro" id="IPR001667">
    <property type="entry name" value="DDH_dom"/>
</dbReference>
<comment type="catalytic activity">
    <reaction evidence="7">
        <text>diphosphate + H2O = 2 phosphate + H(+)</text>
        <dbReference type="Rhea" id="RHEA:24576"/>
        <dbReference type="ChEBI" id="CHEBI:15377"/>
        <dbReference type="ChEBI" id="CHEBI:15378"/>
        <dbReference type="ChEBI" id="CHEBI:33019"/>
        <dbReference type="ChEBI" id="CHEBI:43474"/>
        <dbReference type="EC" id="3.6.1.1"/>
    </reaction>
</comment>
<keyword evidence="10" id="KW-1185">Reference proteome</keyword>
<comment type="cofactor">
    <cofactor evidence="1">
        <name>Mn(2+)</name>
        <dbReference type="ChEBI" id="CHEBI:29035"/>
    </cofactor>
</comment>
<keyword evidence="3" id="KW-0479">Metal-binding</keyword>
<keyword evidence="5" id="KW-0464">Manganese</keyword>
<dbReference type="EC" id="3.6.1.1" evidence="2"/>
<feature type="domain" description="DHHA2" evidence="8">
    <location>
        <begin position="179"/>
        <end position="296"/>
    </location>
</feature>
<evidence type="ECO:0000259" key="8">
    <source>
        <dbReference type="SMART" id="SM01131"/>
    </source>
</evidence>
<dbReference type="Pfam" id="PF02833">
    <property type="entry name" value="DHHA2"/>
    <property type="match status" value="1"/>
</dbReference>
<organism evidence="9 10">
    <name type="scientific">Pseudocitrobacter vendiensis</name>
    <dbReference type="NCBI Taxonomy" id="2488306"/>
    <lineage>
        <taxon>Bacteria</taxon>
        <taxon>Pseudomonadati</taxon>
        <taxon>Pseudomonadota</taxon>
        <taxon>Gammaproteobacteria</taxon>
        <taxon>Enterobacterales</taxon>
        <taxon>Enterobacteriaceae</taxon>
        <taxon>Pseudocitrobacter</taxon>
    </lineage>
</organism>
<evidence type="ECO:0000256" key="7">
    <source>
        <dbReference type="ARBA" id="ARBA00047820"/>
    </source>
</evidence>
<dbReference type="Gene3D" id="3.90.1640.10">
    <property type="entry name" value="inorganic pyrophosphatase (n-terminal core)"/>
    <property type="match status" value="1"/>
</dbReference>
<dbReference type="EMBL" id="CALSBS010000001">
    <property type="protein sequence ID" value="CAH6635224.1"/>
    <property type="molecule type" value="Genomic_DNA"/>
</dbReference>
<evidence type="ECO:0000313" key="10">
    <source>
        <dbReference type="Proteomes" id="UP001152651"/>
    </source>
</evidence>
<dbReference type="InterPro" id="IPR004097">
    <property type="entry name" value="DHHA2"/>
</dbReference>